<gene>
    <name evidence="2" type="ORF">EDB92DRAFT_2055046</name>
</gene>
<dbReference type="Pfam" id="PF12770">
    <property type="entry name" value="CHAT"/>
    <property type="match status" value="1"/>
</dbReference>
<dbReference type="AlphaFoldDB" id="A0AAD4QAI5"/>
<evidence type="ECO:0000313" key="3">
    <source>
        <dbReference type="Proteomes" id="UP001201163"/>
    </source>
</evidence>
<sequence length="395" mass="43726">MAKPGRTYSVVFSCDSGGFDERVSLITHIQSLSGLGDFLKPLSFDVLKPAATHGPVIVVNQSRWRSDIIILHKHLPPSVIFTPPNFHDSANQLKGQPERGLDSQDYDFTLASVLADLYELVGKPVIERLRQLNVPEKSRVWWCPTSAFCSLPLHAMGPIPSDQGDRLYFMDLYICSYTPTLSALIESRKPNPQPESLYTPSLLLVAQPETLPGARGEIDVVQAVGSPVTTLVSETATPTSVVAGLRDHRFVHFVCHGLLETGKPFDASFELHGGNLTLLQIVRSQLPAAEFAFLSACHTAELTEDSIADEGLHLAAAMQFCGFRSVIGTMWAMADTDGAYLSKYFYKYIFSESSGRRGVPHYERSARALQFAVKKLRRKRGVTLERWVNFVHYGA</sequence>
<evidence type="ECO:0000259" key="1">
    <source>
        <dbReference type="Pfam" id="PF12770"/>
    </source>
</evidence>
<dbReference type="EMBL" id="JAKELL010000063">
    <property type="protein sequence ID" value="KAH8985469.1"/>
    <property type="molecule type" value="Genomic_DNA"/>
</dbReference>
<keyword evidence="3" id="KW-1185">Reference proteome</keyword>
<comment type="caution">
    <text evidence="2">The sequence shown here is derived from an EMBL/GenBank/DDBJ whole genome shotgun (WGS) entry which is preliminary data.</text>
</comment>
<name>A0AAD4QAI5_9AGAM</name>
<organism evidence="2 3">
    <name type="scientific">Lactarius akahatsu</name>
    <dbReference type="NCBI Taxonomy" id="416441"/>
    <lineage>
        <taxon>Eukaryota</taxon>
        <taxon>Fungi</taxon>
        <taxon>Dikarya</taxon>
        <taxon>Basidiomycota</taxon>
        <taxon>Agaricomycotina</taxon>
        <taxon>Agaricomycetes</taxon>
        <taxon>Russulales</taxon>
        <taxon>Russulaceae</taxon>
        <taxon>Lactarius</taxon>
    </lineage>
</organism>
<accession>A0AAD4QAI5</accession>
<proteinExistence type="predicted"/>
<dbReference type="InterPro" id="IPR024983">
    <property type="entry name" value="CHAT_dom"/>
</dbReference>
<reference evidence="2" key="1">
    <citation type="submission" date="2022-01" db="EMBL/GenBank/DDBJ databases">
        <title>Comparative genomics reveals a dynamic genome evolution in the ectomycorrhizal milk-cap (Lactarius) mushrooms.</title>
        <authorList>
            <consortium name="DOE Joint Genome Institute"/>
            <person name="Lebreton A."/>
            <person name="Tang N."/>
            <person name="Kuo A."/>
            <person name="LaButti K."/>
            <person name="Drula E."/>
            <person name="Barry K."/>
            <person name="Clum A."/>
            <person name="Lipzen A."/>
            <person name="Mousain D."/>
            <person name="Ng V."/>
            <person name="Wang R."/>
            <person name="Wang X."/>
            <person name="Dai Y."/>
            <person name="Henrissat B."/>
            <person name="Grigoriev I.V."/>
            <person name="Guerin-Laguette A."/>
            <person name="Yu F."/>
            <person name="Martin F.M."/>
        </authorList>
    </citation>
    <scope>NUCLEOTIDE SEQUENCE</scope>
    <source>
        <strain evidence="2">QP</strain>
    </source>
</reference>
<feature type="domain" description="CHAT" evidence="1">
    <location>
        <begin position="114"/>
        <end position="394"/>
    </location>
</feature>
<protein>
    <submittedName>
        <fullName evidence="2">CHAT domain-containing protein</fullName>
    </submittedName>
</protein>
<evidence type="ECO:0000313" key="2">
    <source>
        <dbReference type="EMBL" id="KAH8985469.1"/>
    </source>
</evidence>
<dbReference type="Proteomes" id="UP001201163">
    <property type="component" value="Unassembled WGS sequence"/>
</dbReference>